<dbReference type="AlphaFoldDB" id="A0A2M4DFY8"/>
<reference evidence="1" key="1">
    <citation type="submission" date="2018-01" db="EMBL/GenBank/DDBJ databases">
        <title>An insight into the sialome of Amazonian anophelines.</title>
        <authorList>
            <person name="Ribeiro J.M."/>
            <person name="Scarpassa V."/>
            <person name="Calvo E."/>
        </authorList>
    </citation>
    <scope>NUCLEOTIDE SEQUENCE</scope>
</reference>
<organism evidence="1">
    <name type="scientific">Anopheles darlingi</name>
    <name type="common">Mosquito</name>
    <dbReference type="NCBI Taxonomy" id="43151"/>
    <lineage>
        <taxon>Eukaryota</taxon>
        <taxon>Metazoa</taxon>
        <taxon>Ecdysozoa</taxon>
        <taxon>Arthropoda</taxon>
        <taxon>Hexapoda</taxon>
        <taxon>Insecta</taxon>
        <taxon>Pterygota</taxon>
        <taxon>Neoptera</taxon>
        <taxon>Endopterygota</taxon>
        <taxon>Diptera</taxon>
        <taxon>Nematocera</taxon>
        <taxon>Culicoidea</taxon>
        <taxon>Culicidae</taxon>
        <taxon>Anophelinae</taxon>
        <taxon>Anopheles</taxon>
    </lineage>
</organism>
<accession>A0A2M4DFY8</accession>
<dbReference type="EMBL" id="GGFL01011900">
    <property type="protein sequence ID" value="MBW76078.1"/>
    <property type="molecule type" value="Transcribed_RNA"/>
</dbReference>
<name>A0A2M4DFY8_ANODA</name>
<sequence>MAWLVVPWTTFPGTSSSGFTLIATGWGARASSDQRGVLLLIPLVALSAWYQRWPGAALFRYRTLLLKCQTASDTRVQ</sequence>
<evidence type="ECO:0000313" key="1">
    <source>
        <dbReference type="EMBL" id="MBW76078.1"/>
    </source>
</evidence>
<protein>
    <submittedName>
        <fullName evidence="1">Putative secreted protein</fullName>
    </submittedName>
</protein>
<proteinExistence type="predicted"/>